<feature type="binding site" evidence="6">
    <location>
        <position position="32"/>
    </location>
    <ligand>
        <name>FAD</name>
        <dbReference type="ChEBI" id="CHEBI:57692"/>
    </ligand>
</feature>
<evidence type="ECO:0000256" key="6">
    <source>
        <dbReference type="HAMAP-Rule" id="MF_01685"/>
    </source>
</evidence>
<evidence type="ECO:0000256" key="5">
    <source>
        <dbReference type="ARBA" id="ARBA00023002"/>
    </source>
</evidence>
<dbReference type="PRINTS" id="PR00469">
    <property type="entry name" value="PNDRDTASEII"/>
</dbReference>
<dbReference type="RefSeq" id="WP_006309322.1">
    <property type="nucleotide sequence ID" value="NZ_JH601133.1"/>
</dbReference>
<feature type="binding site" evidence="6">
    <location>
        <position position="85"/>
    </location>
    <ligand>
        <name>FAD</name>
        <dbReference type="ChEBI" id="CHEBI:57692"/>
    </ligand>
</feature>
<dbReference type="InterPro" id="IPR022890">
    <property type="entry name" value="Fd--NADP_Rdtase_type_2"/>
</dbReference>
<keyword evidence="3 6" id="KW-0274">FAD</keyword>
<dbReference type="GO" id="GO:0050660">
    <property type="term" value="F:flavin adenine dinucleotide binding"/>
    <property type="evidence" value="ECO:0007669"/>
    <property type="project" value="UniProtKB-UniRule"/>
</dbReference>
<evidence type="ECO:0000313" key="9">
    <source>
        <dbReference type="Proteomes" id="UP000006190"/>
    </source>
</evidence>
<dbReference type="SUPFAM" id="SSF51905">
    <property type="entry name" value="FAD/NAD(P)-binding domain"/>
    <property type="match status" value="1"/>
</dbReference>
<dbReference type="EC" id="1.18.1.2" evidence="6"/>
<comment type="similarity">
    <text evidence="6">Belongs to the ferredoxin--NADP reductase type 2 family.</text>
</comment>
<feature type="binding site" evidence="6">
    <location>
        <position position="322"/>
    </location>
    <ligand>
        <name>FAD</name>
        <dbReference type="ChEBI" id="CHEBI:57692"/>
    </ligand>
</feature>
<dbReference type="PATRIC" id="fig|883113.3.peg.1135"/>
<accession>H3NJV1</accession>
<keyword evidence="9" id="KW-1185">Reference proteome</keyword>
<reference evidence="8 9" key="1">
    <citation type="submission" date="2012-01" db="EMBL/GenBank/DDBJ databases">
        <title>The Genome Sequence of Facklamia languida CCUG 37842.</title>
        <authorList>
            <consortium name="The Broad Institute Genome Sequencing Platform"/>
            <person name="Earl A."/>
            <person name="Ward D."/>
            <person name="Feldgarden M."/>
            <person name="Gevers D."/>
            <person name="Huys G."/>
            <person name="Young S.K."/>
            <person name="Zeng Q."/>
            <person name="Gargeya S."/>
            <person name="Fitzgerald M."/>
            <person name="Haas B."/>
            <person name="Abouelleil A."/>
            <person name="Alvarado L."/>
            <person name="Arachchi H.M."/>
            <person name="Berlin A."/>
            <person name="Chapman S.B."/>
            <person name="Gearin G."/>
            <person name="Goldberg J."/>
            <person name="Griggs A."/>
            <person name="Gujja S."/>
            <person name="Hansen M."/>
            <person name="Heiman D."/>
            <person name="Howarth C."/>
            <person name="Larimer J."/>
            <person name="Lui A."/>
            <person name="MacDonald P.J.P."/>
            <person name="McCowen C."/>
            <person name="Montmayeur A."/>
            <person name="Murphy C."/>
            <person name="Neiman D."/>
            <person name="Pearson M."/>
            <person name="Priest M."/>
            <person name="Roberts A."/>
            <person name="Saif S."/>
            <person name="Shea T."/>
            <person name="Sisk P."/>
            <person name="Stolte C."/>
            <person name="Sykes S."/>
            <person name="Wortman J."/>
            <person name="Nusbaum C."/>
            <person name="Birren B."/>
        </authorList>
    </citation>
    <scope>NUCLEOTIDE SEQUENCE [LARGE SCALE GENOMIC DNA]</scope>
    <source>
        <strain evidence="8 9">CCUG 37842</strain>
    </source>
</reference>
<name>H3NJV1_9LACT</name>
<protein>
    <recommendedName>
        <fullName evidence="6">Ferredoxin--NADP reductase</fullName>
        <shortName evidence="6">FNR</shortName>
        <shortName evidence="6">Fd-NADP(+) reductase</shortName>
        <ecNumber evidence="6">1.18.1.2</ecNumber>
    </recommendedName>
</protein>
<comment type="subunit">
    <text evidence="1 6">Homodimer.</text>
</comment>
<evidence type="ECO:0000313" key="8">
    <source>
        <dbReference type="EMBL" id="EHR36914.1"/>
    </source>
</evidence>
<dbReference type="GO" id="GO:0004324">
    <property type="term" value="F:ferredoxin-NADP+ reductase activity"/>
    <property type="evidence" value="ECO:0007669"/>
    <property type="project" value="UniProtKB-UniRule"/>
</dbReference>
<evidence type="ECO:0000256" key="4">
    <source>
        <dbReference type="ARBA" id="ARBA00022857"/>
    </source>
</evidence>
<dbReference type="STRING" id="883113.HMPREF9708_01140"/>
<comment type="catalytic activity">
    <reaction evidence="6">
        <text>2 reduced [2Fe-2S]-[ferredoxin] + NADP(+) + H(+) = 2 oxidized [2Fe-2S]-[ferredoxin] + NADPH</text>
        <dbReference type="Rhea" id="RHEA:20125"/>
        <dbReference type="Rhea" id="RHEA-COMP:10000"/>
        <dbReference type="Rhea" id="RHEA-COMP:10001"/>
        <dbReference type="ChEBI" id="CHEBI:15378"/>
        <dbReference type="ChEBI" id="CHEBI:33737"/>
        <dbReference type="ChEBI" id="CHEBI:33738"/>
        <dbReference type="ChEBI" id="CHEBI:57783"/>
        <dbReference type="ChEBI" id="CHEBI:58349"/>
        <dbReference type="EC" id="1.18.1.2"/>
    </reaction>
</comment>
<evidence type="ECO:0000256" key="1">
    <source>
        <dbReference type="ARBA" id="ARBA00011738"/>
    </source>
</evidence>
<feature type="binding site" evidence="6">
    <location>
        <position position="45"/>
    </location>
    <ligand>
        <name>FAD</name>
        <dbReference type="ChEBI" id="CHEBI:57692"/>
    </ligand>
</feature>
<comment type="caution">
    <text evidence="8">The sequence shown here is derived from an EMBL/GenBank/DDBJ whole genome shotgun (WGS) entry which is preliminary data.</text>
</comment>
<dbReference type="PANTHER" id="PTHR48105">
    <property type="entry name" value="THIOREDOXIN REDUCTASE 1-RELATED-RELATED"/>
    <property type="match status" value="1"/>
</dbReference>
<dbReference type="OrthoDB" id="9806179at2"/>
<dbReference type="eggNOG" id="COG0492">
    <property type="taxonomic scope" value="Bacteria"/>
</dbReference>
<evidence type="ECO:0000256" key="3">
    <source>
        <dbReference type="ARBA" id="ARBA00022827"/>
    </source>
</evidence>
<feature type="binding site" evidence="6">
    <location>
        <position position="119"/>
    </location>
    <ligand>
        <name>FAD</name>
        <dbReference type="ChEBI" id="CHEBI:57692"/>
    </ligand>
</feature>
<sequence>MLTDILIIGAGPVGLYTAFYAQMRKASVKVLDSLKAPGGQPAHIYGEKLIYDIPGYPSITGTELTQQLLNQLSRFENDFCLGQEVLMITKNDQGIFEIQTNQTTHYAKSVIIATGNGAFQPRKLNLDKAQEYEDQSLHYIIKNPEDFRGKTVALAGGGDSAVDWALTLEGIADRVYLIHRRDQFRALEYSVERLEHSSVQQIKPYLIKALQGDLGQLTGLHLERAKTKDPLFLEVDQLVVNYGFSTSLNSAKKWGVAIQHNQVQVDCHMETTVKGIFAVGDIAHYDGKVKIIASGFGEAPLAVNQALYYANPSYQPSPIHSSSLFEGEIL</sequence>
<dbReference type="PRINTS" id="PR00368">
    <property type="entry name" value="FADPNR"/>
</dbReference>
<dbReference type="Pfam" id="PF07992">
    <property type="entry name" value="Pyr_redox_2"/>
    <property type="match status" value="1"/>
</dbReference>
<dbReference type="InterPro" id="IPR050097">
    <property type="entry name" value="Ferredoxin-NADP_redctase_2"/>
</dbReference>
<dbReference type="HOGENOM" id="CLU_031864_5_5_9"/>
<dbReference type="Gene3D" id="3.50.50.60">
    <property type="entry name" value="FAD/NAD(P)-binding domain"/>
    <property type="match status" value="2"/>
</dbReference>
<feature type="binding site" evidence="6">
    <location>
        <position position="40"/>
    </location>
    <ligand>
        <name>FAD</name>
        <dbReference type="ChEBI" id="CHEBI:57692"/>
    </ligand>
</feature>
<evidence type="ECO:0000256" key="2">
    <source>
        <dbReference type="ARBA" id="ARBA00022630"/>
    </source>
</evidence>
<dbReference type="EMBL" id="AGEG01000013">
    <property type="protein sequence ID" value="EHR36914.1"/>
    <property type="molecule type" value="Genomic_DNA"/>
</dbReference>
<feature type="domain" description="FAD/NAD(P)-binding" evidence="7">
    <location>
        <begin position="4"/>
        <end position="306"/>
    </location>
</feature>
<organism evidence="8 9">
    <name type="scientific">Facklamia languida CCUG 37842</name>
    <dbReference type="NCBI Taxonomy" id="883113"/>
    <lineage>
        <taxon>Bacteria</taxon>
        <taxon>Bacillati</taxon>
        <taxon>Bacillota</taxon>
        <taxon>Bacilli</taxon>
        <taxon>Lactobacillales</taxon>
        <taxon>Aerococcaceae</taxon>
        <taxon>Facklamia</taxon>
    </lineage>
</organism>
<dbReference type="InterPro" id="IPR036188">
    <property type="entry name" value="FAD/NAD-bd_sf"/>
</dbReference>
<dbReference type="Proteomes" id="UP000006190">
    <property type="component" value="Unassembled WGS sequence"/>
</dbReference>
<dbReference type="InterPro" id="IPR023753">
    <property type="entry name" value="FAD/NAD-binding_dom"/>
</dbReference>
<dbReference type="GO" id="GO:0050661">
    <property type="term" value="F:NADP binding"/>
    <property type="evidence" value="ECO:0007669"/>
    <property type="project" value="UniProtKB-UniRule"/>
</dbReference>
<comment type="caution">
    <text evidence="6">Lacks conserved residue(s) required for the propagation of feature annotation.</text>
</comment>
<dbReference type="AlphaFoldDB" id="H3NJV1"/>
<keyword evidence="4 6" id="KW-0521">NADP</keyword>
<dbReference type="HAMAP" id="MF_01685">
    <property type="entry name" value="FENR2"/>
    <property type="match status" value="1"/>
</dbReference>
<proteinExistence type="inferred from homology"/>
<gene>
    <name evidence="8" type="ORF">HMPREF9708_01140</name>
</gene>
<keyword evidence="5 6" id="KW-0560">Oxidoreductase</keyword>
<comment type="cofactor">
    <cofactor evidence="6">
        <name>FAD</name>
        <dbReference type="ChEBI" id="CHEBI:57692"/>
    </cofactor>
    <text evidence="6">Binds 1 FAD per subunit.</text>
</comment>
<evidence type="ECO:0000259" key="7">
    <source>
        <dbReference type="Pfam" id="PF07992"/>
    </source>
</evidence>
<keyword evidence="2 6" id="KW-0285">Flavoprotein</keyword>
<feature type="binding site" evidence="6">
    <location>
        <position position="281"/>
    </location>
    <ligand>
        <name>FAD</name>
        <dbReference type="ChEBI" id="CHEBI:57692"/>
    </ligand>
</feature>